<dbReference type="SMART" id="SM00382">
    <property type="entry name" value="AAA"/>
    <property type="match status" value="1"/>
</dbReference>
<feature type="domain" description="AAA+ ATPase" evidence="1">
    <location>
        <begin position="47"/>
        <end position="188"/>
    </location>
</feature>
<dbReference type="Pfam" id="PF17863">
    <property type="entry name" value="AAA_lid_2"/>
    <property type="match status" value="1"/>
</dbReference>
<dbReference type="Pfam" id="PF07726">
    <property type="entry name" value="AAA_3"/>
    <property type="match status" value="1"/>
</dbReference>
<accession>A0ABT9XGN5</accession>
<dbReference type="SUPFAM" id="SSF52540">
    <property type="entry name" value="P-loop containing nucleoside triphosphate hydrolases"/>
    <property type="match status" value="1"/>
</dbReference>
<gene>
    <name evidence="2" type="ORF">J2S03_001267</name>
</gene>
<protein>
    <submittedName>
        <fullName evidence="2">MoxR-like ATPase</fullName>
        <ecNumber evidence="2">3.6.3.-</ecNumber>
    </submittedName>
</protein>
<dbReference type="InterPro" id="IPR050764">
    <property type="entry name" value="CbbQ/NirQ/NorQ/GpvN"/>
</dbReference>
<dbReference type="Gene3D" id="3.40.50.300">
    <property type="entry name" value="P-loop containing nucleotide triphosphate hydrolases"/>
    <property type="match status" value="1"/>
</dbReference>
<dbReference type="InterPro" id="IPR003593">
    <property type="entry name" value="AAA+_ATPase"/>
</dbReference>
<sequence length="336" mass="36651">MTTVETAAVDQSFSAARETIESLRRQIGARLFGVEHAVDALLIALMARGHILLEDVPGVGKTELAKQFAASLGLSFRRIQCTPDLMPADVLGGLVFHPKDGEFHLRKGPIFANLLLVDELNRALPRTQSALLEAMAEGHVTLDGETLPLPEPFLVIATQNPIESQGVFPLPEAQVDRFLLRTKLGYPPVEQDTRLLRLHLQLDAAAGDSDAPSKPADAPLNPAALDALYQAVARVQVHEDILTYISRLVQATRSHPDVEIGASPRAMVMLAAAARAHAVLAHRTFVIPDDVQQVIASVFLHRLVFQGHMEFSGTDPEAWLKQLVESVEVPIERDIV</sequence>
<reference evidence="2 3" key="1">
    <citation type="submission" date="2023-07" db="EMBL/GenBank/DDBJ databases">
        <title>Genomic Encyclopedia of Type Strains, Phase IV (KMG-IV): sequencing the most valuable type-strain genomes for metagenomic binning, comparative biology and taxonomic classification.</title>
        <authorList>
            <person name="Goeker M."/>
        </authorList>
    </citation>
    <scope>NUCLEOTIDE SEQUENCE [LARGE SCALE GENOMIC DNA]</scope>
    <source>
        <strain evidence="2 3">DSM 4006</strain>
    </source>
</reference>
<proteinExistence type="predicted"/>
<dbReference type="InterPro" id="IPR041628">
    <property type="entry name" value="ChlI/MoxR_AAA_lid"/>
</dbReference>
<dbReference type="Proteomes" id="UP001232973">
    <property type="component" value="Unassembled WGS sequence"/>
</dbReference>
<dbReference type="EMBL" id="JAUSTP010000007">
    <property type="protein sequence ID" value="MDQ0189435.1"/>
    <property type="molecule type" value="Genomic_DNA"/>
</dbReference>
<evidence type="ECO:0000313" key="3">
    <source>
        <dbReference type="Proteomes" id="UP001232973"/>
    </source>
</evidence>
<dbReference type="Gene3D" id="1.10.8.80">
    <property type="entry name" value="Magnesium chelatase subunit I, C-Terminal domain"/>
    <property type="match status" value="1"/>
</dbReference>
<dbReference type="GO" id="GO:0016787">
    <property type="term" value="F:hydrolase activity"/>
    <property type="evidence" value="ECO:0007669"/>
    <property type="project" value="UniProtKB-KW"/>
</dbReference>
<dbReference type="RefSeq" id="WP_274457094.1">
    <property type="nucleotide sequence ID" value="NZ_CP067097.1"/>
</dbReference>
<keyword evidence="3" id="KW-1185">Reference proteome</keyword>
<dbReference type="PANTHER" id="PTHR42759">
    <property type="entry name" value="MOXR FAMILY PROTEIN"/>
    <property type="match status" value="1"/>
</dbReference>
<name>A0ABT9XGN5_9BACL</name>
<dbReference type="CDD" id="cd00009">
    <property type="entry name" value="AAA"/>
    <property type="match status" value="1"/>
</dbReference>
<dbReference type="EC" id="3.6.3.-" evidence="2"/>
<dbReference type="PANTHER" id="PTHR42759:SF5">
    <property type="entry name" value="METHANOL DEHYDROGENASE REGULATOR"/>
    <property type="match status" value="1"/>
</dbReference>
<evidence type="ECO:0000313" key="2">
    <source>
        <dbReference type="EMBL" id="MDQ0189435.1"/>
    </source>
</evidence>
<dbReference type="InterPro" id="IPR011703">
    <property type="entry name" value="ATPase_AAA-3"/>
</dbReference>
<organism evidence="2 3">
    <name type="scientific">Alicyclobacillus cycloheptanicus</name>
    <dbReference type="NCBI Taxonomy" id="1457"/>
    <lineage>
        <taxon>Bacteria</taxon>
        <taxon>Bacillati</taxon>
        <taxon>Bacillota</taxon>
        <taxon>Bacilli</taxon>
        <taxon>Bacillales</taxon>
        <taxon>Alicyclobacillaceae</taxon>
        <taxon>Alicyclobacillus</taxon>
    </lineage>
</organism>
<evidence type="ECO:0000259" key="1">
    <source>
        <dbReference type="SMART" id="SM00382"/>
    </source>
</evidence>
<dbReference type="InterPro" id="IPR027417">
    <property type="entry name" value="P-loop_NTPase"/>
</dbReference>
<dbReference type="PIRSF" id="PIRSF002849">
    <property type="entry name" value="AAA_ATPase_chaperone_MoxR_prd"/>
    <property type="match status" value="1"/>
</dbReference>
<comment type="caution">
    <text evidence="2">The sequence shown here is derived from an EMBL/GenBank/DDBJ whole genome shotgun (WGS) entry which is preliminary data.</text>
</comment>
<keyword evidence="2" id="KW-0378">Hydrolase</keyword>